<feature type="compositionally biased region" description="Basic and acidic residues" evidence="7">
    <location>
        <begin position="1007"/>
        <end position="1020"/>
    </location>
</feature>
<feature type="transmembrane region" description="Helical" evidence="8">
    <location>
        <begin position="196"/>
        <end position="214"/>
    </location>
</feature>
<dbReference type="InterPro" id="IPR029058">
    <property type="entry name" value="AB_hydrolase_fold"/>
</dbReference>
<evidence type="ECO:0000256" key="3">
    <source>
        <dbReference type="ARBA" id="ARBA00022692"/>
    </source>
</evidence>
<feature type="compositionally biased region" description="Basic and acidic residues" evidence="7">
    <location>
        <begin position="1209"/>
        <end position="1225"/>
    </location>
</feature>
<feature type="region of interest" description="Disordered" evidence="7">
    <location>
        <begin position="719"/>
        <end position="847"/>
    </location>
</feature>
<feature type="region of interest" description="Disordered" evidence="7">
    <location>
        <begin position="360"/>
        <end position="380"/>
    </location>
</feature>
<dbReference type="SUPFAM" id="SSF53474">
    <property type="entry name" value="alpha/beta-Hydrolases"/>
    <property type="match status" value="1"/>
</dbReference>
<keyword evidence="5 8" id="KW-0472">Membrane</keyword>
<feature type="compositionally biased region" description="Low complexity" evidence="7">
    <location>
        <begin position="799"/>
        <end position="812"/>
    </location>
</feature>
<feature type="transmembrane region" description="Helical" evidence="8">
    <location>
        <begin position="272"/>
        <end position="293"/>
    </location>
</feature>
<feature type="compositionally biased region" description="Polar residues" evidence="7">
    <location>
        <begin position="1112"/>
        <end position="1121"/>
    </location>
</feature>
<keyword evidence="6" id="KW-0175">Coiled coil</keyword>
<feature type="compositionally biased region" description="Low complexity" evidence="7">
    <location>
        <begin position="827"/>
        <end position="847"/>
    </location>
</feature>
<feature type="region of interest" description="Disordered" evidence="7">
    <location>
        <begin position="1284"/>
        <end position="1304"/>
    </location>
</feature>
<gene>
    <name evidence="9" type="ORF">LTR25_010600</name>
</gene>
<feature type="coiled-coil region" evidence="6">
    <location>
        <begin position="662"/>
        <end position="689"/>
    </location>
</feature>
<feature type="region of interest" description="Disordered" evidence="7">
    <location>
        <begin position="956"/>
        <end position="1261"/>
    </location>
</feature>
<evidence type="ECO:0000256" key="6">
    <source>
        <dbReference type="SAM" id="Coils"/>
    </source>
</evidence>
<feature type="compositionally biased region" description="Gly residues" evidence="7">
    <location>
        <begin position="996"/>
        <end position="1006"/>
    </location>
</feature>
<name>A0AAV9PUG7_9PEZI</name>
<evidence type="ECO:0000256" key="2">
    <source>
        <dbReference type="ARBA" id="ARBA00009824"/>
    </source>
</evidence>
<dbReference type="Proteomes" id="UP001345827">
    <property type="component" value="Unassembled WGS sequence"/>
</dbReference>
<comment type="subcellular location">
    <subcellularLocation>
        <location evidence="1">Membrane</location>
        <topology evidence="1">Multi-pass membrane protein</topology>
    </subcellularLocation>
</comment>
<sequence length="1319" mass="138250">MTDQKQPQSASNGQETNKDEMDLTTILDENQRADLTLLIAKLTESMRKLIQDNFNSTAGLNKSLLREGMSEDEKMMAADPHADVSEFERERKLKEENDKDLATAKMKNLKKDALKAYDDWREHVIMRVGEVVNSGRTAKQHVKQSAGKADISKPTAPMTTGKVMEAGNKAVNLKFKDLFPPAKTPLTKMAMKERTLVLHSILLLLISLEHYNAYSRILMLNLTSSLKLPLKTFEQDEYTTAKGLLEHAREMTADEAMQAKIEANKDSRRRKVALATAAGAAILGVSGGLAAPLVAAGVGSVMGGLGLGATSAAAYLGSVAGSTMLVGGLFGAYGGRMTGQMMDQYAREVEDFQFLPVHGASDKRTSENEDEGAKQASEHDHKLRVTVGVSGWLTEKEEVVKPWRVLGTGAEVFALKFELEALLNLGNAMNGVVQSAAWGYAQNEIVKRTIFAELAGAMWPVALMKVARVIDNPFSVAKTRAEKAGEVLADALVNRAQGERPVTLMGYSLGARVVYTCLMSLARRGQFGIVENAVLIGSPTPSDTSDWRVLRSVVAGRLVNVYSKNDYVLGFMYRTSAVQFGVAGLQKVEGLSGVENFDVSEDVSSHQRYRYLIGAILKKIGFEDIDMDAVERERVLLVEMEEEEKKESLASQKRWLTRRESTGGKEDEAAEAEVEADELEKKVEDQTKKTLVTRAIEYFYVPNLPSKKDVDKAAGNVQKVARDPTQAGNLVGQTAKDAQDSTESYATRLYKSLPSMPYTSKTTPAGAAQKKTPMDVKKVTDQAGKTTKGATDQGQSYISQASSYLPSLSSLRSGKEQQGQKKTPTGKTGDSATKAADTTASTAKGAAGVVSDTVTTTVHNTLDPKDNPAVKSTSRIADKAPIIHQAKDQTPQPVKDQAGDVSDAVGTTAQNTGQTVQKGLDTTAGKAGDAGKIAVGGGQDAAKTAEQTMQKGLDAATGKAGDAGKAATGQAANAAKAGQTYTSRAASYLPGMSRLGFGGGGGGGAGADKKAPPPKLEKRTSSSKNVNAQRPKLDKASSGSGAGEKEKARPPKLDRLPSGKGKLERTPSGMKSPPAKLERQTSGMKSPPAKLERQTSGMKSPAPAKLERLSSGAKSPATSVPTPDLVKQVSGAKAQLVPKLGPRRTSSQQQAGVRSPLSGSAGQQPGAAPSAESIGERLASIPSGATGAAQGVGEKAKGALTGSGPKSPDPSEPKQNNESKEKEKVGTAGPTSTSQGPGADAGAQGVISNASKAGGKATEVGQSVGSTAIQGAGKATDVGKSAGTAAVGAAGKAGDVGKGAAQQGGKMLAGAGKFVGFGR</sequence>
<feature type="compositionally biased region" description="Polar residues" evidence="7">
    <location>
        <begin position="905"/>
        <end position="917"/>
    </location>
</feature>
<evidence type="ECO:0000256" key="7">
    <source>
        <dbReference type="SAM" id="MobiDB-lite"/>
    </source>
</evidence>
<proteinExistence type="inferred from homology"/>
<comment type="caution">
    <text evidence="9">The sequence shown here is derived from an EMBL/GenBank/DDBJ whole genome shotgun (WGS) entry which is preliminary data.</text>
</comment>
<feature type="region of interest" description="Disordered" evidence="7">
    <location>
        <begin position="888"/>
        <end position="931"/>
    </location>
</feature>
<dbReference type="EMBL" id="JAXLQG010000027">
    <property type="protein sequence ID" value="KAK5528293.1"/>
    <property type="molecule type" value="Genomic_DNA"/>
</dbReference>
<dbReference type="Gene3D" id="3.40.50.1820">
    <property type="entry name" value="alpha/beta hydrolase"/>
    <property type="match status" value="1"/>
</dbReference>
<feature type="transmembrane region" description="Helical" evidence="8">
    <location>
        <begin position="313"/>
        <end position="333"/>
    </location>
</feature>
<feature type="compositionally biased region" description="Basic and acidic residues" evidence="7">
    <location>
        <begin position="1043"/>
        <end position="1065"/>
    </location>
</feature>
<feature type="compositionally biased region" description="Low complexity" evidence="7">
    <location>
        <begin position="956"/>
        <end position="980"/>
    </location>
</feature>
<accession>A0AAV9PUG7</accession>
<dbReference type="GO" id="GO:0016020">
    <property type="term" value="C:membrane"/>
    <property type="evidence" value="ECO:0007669"/>
    <property type="project" value="UniProtKB-SubCell"/>
</dbReference>
<evidence type="ECO:0000313" key="10">
    <source>
        <dbReference type="Proteomes" id="UP001345827"/>
    </source>
</evidence>
<comment type="similarity">
    <text evidence="2">Belongs to the TMCO4 family.</text>
</comment>
<keyword evidence="4 8" id="KW-1133">Transmembrane helix</keyword>
<feature type="region of interest" description="Disordered" evidence="7">
    <location>
        <begin position="1"/>
        <end position="20"/>
    </location>
</feature>
<feature type="compositionally biased region" description="Polar residues" evidence="7">
    <location>
        <begin position="1"/>
        <end position="15"/>
    </location>
</feature>
<evidence type="ECO:0000256" key="8">
    <source>
        <dbReference type="SAM" id="Phobius"/>
    </source>
</evidence>
<reference evidence="9 10" key="1">
    <citation type="submission" date="2023-06" db="EMBL/GenBank/DDBJ databases">
        <title>Black Yeasts Isolated from many extreme environments.</title>
        <authorList>
            <person name="Coleine C."/>
            <person name="Stajich J.E."/>
            <person name="Selbmann L."/>
        </authorList>
    </citation>
    <scope>NUCLEOTIDE SEQUENCE [LARGE SCALE GENOMIC DNA]</scope>
    <source>
        <strain evidence="9 10">CCFEE 5887</strain>
    </source>
</reference>
<evidence type="ECO:0000256" key="5">
    <source>
        <dbReference type="ARBA" id="ARBA00023136"/>
    </source>
</evidence>
<feature type="compositionally biased region" description="Polar residues" evidence="7">
    <location>
        <begin position="1144"/>
        <end position="1163"/>
    </location>
</feature>
<evidence type="ECO:0008006" key="11">
    <source>
        <dbReference type="Google" id="ProtNLM"/>
    </source>
</evidence>
<dbReference type="PANTHER" id="PTHR17920">
    <property type="entry name" value="TRANSMEMBRANE AND COILED-COIL DOMAIN-CONTAINING PROTEIN 4 TMCO4"/>
    <property type="match status" value="1"/>
</dbReference>
<dbReference type="Pfam" id="PF05277">
    <property type="entry name" value="DUF726"/>
    <property type="match status" value="1"/>
</dbReference>
<dbReference type="PANTHER" id="PTHR17920:SF22">
    <property type="entry name" value="DUF726 DOMAIN PROTEIN (AFU_ORTHOLOGUE AFUA_2G12860)"/>
    <property type="match status" value="1"/>
</dbReference>
<dbReference type="InterPro" id="IPR007941">
    <property type="entry name" value="DUF726"/>
</dbReference>
<protein>
    <recommendedName>
        <fullName evidence="11">DUF726-domain-containing protein</fullName>
    </recommendedName>
</protein>
<keyword evidence="10" id="KW-1185">Reference proteome</keyword>
<keyword evidence="3 8" id="KW-0812">Transmembrane</keyword>
<organism evidence="9 10">
    <name type="scientific">Vermiconidia calcicola</name>
    <dbReference type="NCBI Taxonomy" id="1690605"/>
    <lineage>
        <taxon>Eukaryota</taxon>
        <taxon>Fungi</taxon>
        <taxon>Dikarya</taxon>
        <taxon>Ascomycota</taxon>
        <taxon>Pezizomycotina</taxon>
        <taxon>Dothideomycetes</taxon>
        <taxon>Dothideomycetidae</taxon>
        <taxon>Mycosphaerellales</taxon>
        <taxon>Extremaceae</taxon>
        <taxon>Vermiconidia</taxon>
    </lineage>
</organism>
<evidence type="ECO:0000256" key="4">
    <source>
        <dbReference type="ARBA" id="ARBA00022989"/>
    </source>
</evidence>
<evidence type="ECO:0000256" key="1">
    <source>
        <dbReference type="ARBA" id="ARBA00004141"/>
    </source>
</evidence>
<feature type="compositionally biased region" description="Polar residues" evidence="7">
    <location>
        <begin position="783"/>
        <end position="798"/>
    </location>
</feature>
<evidence type="ECO:0000313" key="9">
    <source>
        <dbReference type="EMBL" id="KAK5528293.1"/>
    </source>
</evidence>